<dbReference type="Proteomes" id="UP000247099">
    <property type="component" value="Unassembled WGS sequence"/>
</dbReference>
<feature type="compositionally biased region" description="Low complexity" evidence="1">
    <location>
        <begin position="1"/>
        <end position="15"/>
    </location>
</feature>
<evidence type="ECO:0000313" key="4">
    <source>
        <dbReference type="Proteomes" id="UP000247099"/>
    </source>
</evidence>
<feature type="region of interest" description="Disordered" evidence="1">
    <location>
        <begin position="544"/>
        <end position="578"/>
    </location>
</feature>
<dbReference type="SMART" id="SM00758">
    <property type="entry name" value="PA14"/>
    <property type="match status" value="1"/>
</dbReference>
<dbReference type="InterPro" id="IPR053180">
    <property type="entry name" value="Ca-binding_acidic-repeat"/>
</dbReference>
<dbReference type="SUPFAM" id="SSF49899">
    <property type="entry name" value="Concanavalin A-like lectins/glucanases"/>
    <property type="match status" value="1"/>
</dbReference>
<dbReference type="Gene3D" id="2.60.120.200">
    <property type="match status" value="1"/>
</dbReference>
<gene>
    <name evidence="3" type="ORF">DDZ13_00225</name>
</gene>
<feature type="region of interest" description="Disordered" evidence="1">
    <location>
        <begin position="1"/>
        <end position="22"/>
    </location>
</feature>
<evidence type="ECO:0000256" key="1">
    <source>
        <dbReference type="SAM" id="MobiDB-lite"/>
    </source>
</evidence>
<organism evidence="3 4">
    <name type="scientific">Coraliomargarita sinensis</name>
    <dbReference type="NCBI Taxonomy" id="2174842"/>
    <lineage>
        <taxon>Bacteria</taxon>
        <taxon>Pseudomonadati</taxon>
        <taxon>Verrucomicrobiota</taxon>
        <taxon>Opitutia</taxon>
        <taxon>Puniceicoccales</taxon>
        <taxon>Coraliomargaritaceae</taxon>
        <taxon>Coraliomargarita</taxon>
    </lineage>
</organism>
<dbReference type="PROSITE" id="PS51820">
    <property type="entry name" value="PA14"/>
    <property type="match status" value="1"/>
</dbReference>
<proteinExistence type="predicted"/>
<feature type="domain" description="PA14" evidence="2">
    <location>
        <begin position="1453"/>
        <end position="1611"/>
    </location>
</feature>
<dbReference type="InterPro" id="IPR013320">
    <property type="entry name" value="ConA-like_dom_sf"/>
</dbReference>
<dbReference type="InParanoid" id="A0A317ZIB9"/>
<dbReference type="SUPFAM" id="SSF56988">
    <property type="entry name" value="Anthrax protective antigen"/>
    <property type="match status" value="1"/>
</dbReference>
<dbReference type="InterPro" id="IPR037524">
    <property type="entry name" value="PA14/GLEYA"/>
</dbReference>
<dbReference type="EMBL" id="QHJQ01000001">
    <property type="protein sequence ID" value="PXA05326.1"/>
    <property type="molecule type" value="Genomic_DNA"/>
</dbReference>
<feature type="compositionally biased region" description="Acidic residues" evidence="1">
    <location>
        <begin position="1368"/>
        <end position="1379"/>
    </location>
</feature>
<keyword evidence="4" id="KW-1185">Reference proteome</keyword>
<feature type="region of interest" description="Disordered" evidence="1">
    <location>
        <begin position="1367"/>
        <end position="1397"/>
    </location>
</feature>
<reference evidence="3 4" key="1">
    <citation type="submission" date="2018-05" db="EMBL/GenBank/DDBJ databases">
        <title>Coraliomargarita sinensis sp. nov., isolated from a marine solar saltern.</title>
        <authorList>
            <person name="Zhou L.Y."/>
        </authorList>
    </citation>
    <scope>NUCLEOTIDE SEQUENCE [LARGE SCALE GENOMIC DNA]</scope>
    <source>
        <strain evidence="3 4">WN38</strain>
    </source>
</reference>
<dbReference type="Pfam" id="PF07691">
    <property type="entry name" value="PA14"/>
    <property type="match status" value="1"/>
</dbReference>
<name>A0A317ZIB9_9BACT</name>
<dbReference type="PANTHER" id="PTHR37467">
    <property type="entry name" value="EXPORTED CALCIUM-BINDING GLYCOPROTEIN-RELATED"/>
    <property type="match status" value="1"/>
</dbReference>
<sequence length="2428" mass="260370">MTSSSPGPSPRAARGNHVSIRSNAARAASLVEKRRSDAATTAPPVTSRVPRTLAAACIAAASFGPCLTASAQTPVALPFETDFESDEGYSLGPLTADSWWDIGADLDAEILSPGAGSSQAFGFFGNDWLVLTSEPQTAQVFWVDFFLKPVFADQSNLPTSIPSLQSAVTGFVKEGGAGEIYAVDGDGLGSGQWSSTGFTSPLAADGESALDWIRLSYRLDYAANNWDLFVDGELQRYDLGFLDDSLTAFADFGLFGDAETQSLLDYYYVGTGNPLFNDASNDGLPDAWLTGYGLDPNLYQRNADSDFDGLSNITEFALGTSPALADTSGDGLDDGLKVLLGEDPLGTTADPFGTVPFADSFESDAVGPFLDGTRLWEFTGVDAEILMWSGAPEGTQYLRVTEEAPVSLSRIFGDTQSHDSVWIDFHLAVGYYDGATPPEITAPRAASAFYFGTDGLLRVFDGNQQGGGQWLALDHPPVELGAWARLTVHHDYAAQTWSVWIDDVNYGQNLGFRDTVPAFSYLQFDQLNALDGVSVDAIEPAALDNDGDGLMNSGETTAGTDPDNPDSSGDGMNDGNKVAHGLDPLVSDSFIDVLQSDGQGGYFWETEFAVAEGYAAGALDGQNGWTAAAATVTSGETVEFADPLAPASMQHYFGAGTQVPVWLSFRARLTPGELPETVGDEGHPLSLVFGAAFPNSLSVYDAGAAEWTEFVVTPDLEAWNDYDIYLDYAAGRATLLLNGSLIAADLPFYNRDGNALTRLRLLREALAEAPSEPGSATEIDSITLATAEPAGLDFSGDGMTNDEKRALGLDPWLNDNSGDGFSDVWILQYGLDPLVAYDPDSDLDGDGLAMIGEYDLGTDPTDPDSDGDGLSDGAGVDLRLRLASDTGVELDASGNVSIWQDQSLYGNDASQSDAAMRPGLVANAYNGQPALVFDGQDDYLAGLSDFDASAGDFTLIVVHRQTGGQSESAPFSYSATGTATGAPLLAYGPQAGHFGIHAVGLGTDGVYLDLGPNHEQRLSIASVRRSGGADGLDGELALRALTDHVATEASGIQSWTSGETTGYYVGQKQPVGTDLFGGEILEILVYDASLSEAQLKQVEQHLAGRYAIDLDQDPDGDGLLYIEEDPNQNGIVDPGETDPFNADTDGDGIYDPLSVAWTADPVADATALQLQGDGSKGLHIGFESAEGFQPGQLGGQQQWEASRIFRVDGESGADTSAQSLRSKAHPYVDTFAHAKRYLSAAGEPVVWVSFQAKLHPIDLIRPEDIDPDAGAVFGITNNGTISVFDVDQSEWLSAPFTGEPEAWVRYDVRLDYAAKTWKLCVDGVTVFEAVPFVDPNRDTLSNFTVLQEGGAASFNWIDEITIQNVEPEGLDFDGDGLDNDTERSMGTDPNSADTDGDTLPDGWEVQHGFDPLDTEDALTNTDGDILTAAEEFRFGTDHTLSDSDGDGIDDGYGMPGLVRRQIWKDVKGKRLNVLIHHTDFPEGENRTEWLDKLEIDGNQGDTYADRTRGFIVPEESGDYVFHLVGDDHTEFWLSSDSHAYNKERIAYVATFTNPIQWDLYPEQTSEVVTLEAGVRYYFEVLHAEMWAGDYFKVAWSRPDVGSPREVISAPYLLSWLPDPDDQDDDGLPDAWEMQYGLDPSDASAPLEGAYRDFDADGLSNFQEMNLQSDPSARDTDGDGYWDGIEHLEETSILEATDAPTHLLPNDVPTTLIGQATVAKPYLAADGTEILFANGDGLLNGKGAHGVMREIGVTENFDLIVRVDSFQGSFPGDSGLFGLFMRSSSNADADSIGIYRDANSFHGIRTVGDSPGTNESLKNTVDTGDAPVWLRMRKISGSIVEISYSVNGSLWTKLGSHLWTSPEIPIVGLFVASGDGVELAKATYEIEQLDLDSDSDGLLDSEEAVAGTDAQLVDSDGDGISDYDEARLYLSDPNSNDMGASELVQVLDLTTGTGLTGEWLSDANGIHSNAAGGILRQPVTLSADGLYELDLTATPFEYTGNLSEYEIAVTVDGQFVQRISFYMFDGETDTKKIVLPWLQAGTHQIELQFVNFKQNRNIRFTSMALSRHGGVDADTNGKADWIDHRLNLINGIEATSLSSITSPFCLEGRSRYVSMLSGDALAAQPAPADRWYTNIDLNASATTTANVGFENGGLSQNVELTWEQTNLIDANGATVKIRKGDSLLLNAVPAGQATGSVEVTVTGEQPLVSTVESPIPVNFDTAGTFTVTGTWSDAGTTSTGQIAVEVVEADFARSPIAMVAETRSWVNPDLPEDVIVESDMRTLVTEADPTQAGDRVLEITTDSLNSRYVAARLSPNGPILTTQEIRGQRAASTTATSYKLVERYEDGTGLYEVAVVLFDVYPETEVHLDIYAAGVMFEDGSLYKVLTPDDFNELGVAYVGFIRAGTAKGSFCHRTYIYDAVINLGQPRG</sequence>
<evidence type="ECO:0000259" key="2">
    <source>
        <dbReference type="PROSITE" id="PS51820"/>
    </source>
</evidence>
<protein>
    <recommendedName>
        <fullName evidence="2">PA14 domain-containing protein</fullName>
    </recommendedName>
</protein>
<dbReference type="InterPro" id="IPR011658">
    <property type="entry name" value="PA14_dom"/>
</dbReference>
<evidence type="ECO:0000313" key="3">
    <source>
        <dbReference type="EMBL" id="PXA05326.1"/>
    </source>
</evidence>
<comment type="caution">
    <text evidence="3">The sequence shown here is derived from an EMBL/GenBank/DDBJ whole genome shotgun (WGS) entry which is preliminary data.</text>
</comment>
<dbReference type="PANTHER" id="PTHR37467:SF1">
    <property type="entry name" value="EXPORTED CALCIUM-BINDING GLYCOPROTEIN"/>
    <property type="match status" value="1"/>
</dbReference>
<dbReference type="Gene3D" id="2.60.120.1560">
    <property type="match status" value="1"/>
</dbReference>
<accession>A0A317ZIB9</accession>